<dbReference type="GO" id="GO:0005739">
    <property type="term" value="C:mitochondrion"/>
    <property type="evidence" value="ECO:0007669"/>
    <property type="project" value="TreeGrafter"/>
</dbReference>
<dbReference type="InterPro" id="IPR027417">
    <property type="entry name" value="P-loop_NTPase"/>
</dbReference>
<comment type="similarity">
    <text evidence="1">Belongs to the IPP transferase family.</text>
</comment>
<name>A0A2K3M3F1_TRIPR</name>
<evidence type="ECO:0000256" key="1">
    <source>
        <dbReference type="ARBA" id="ARBA00005842"/>
    </source>
</evidence>
<dbReference type="EMBL" id="ASHM01048492">
    <property type="protein sequence ID" value="PNX85327.1"/>
    <property type="molecule type" value="Genomic_DNA"/>
</dbReference>
<keyword evidence="2 6" id="KW-0808">Transferase</keyword>
<dbReference type="PANTHER" id="PTHR11088:SF82">
    <property type="entry name" value="TRNA DIMETHYLALLYLTRANSFERASE 2"/>
    <property type="match status" value="1"/>
</dbReference>
<dbReference type="AlphaFoldDB" id="A0A2K3M3F1"/>
<reference evidence="6 7" key="1">
    <citation type="journal article" date="2014" name="Am. J. Bot.">
        <title>Genome assembly and annotation for red clover (Trifolium pratense; Fabaceae).</title>
        <authorList>
            <person name="Istvanek J."/>
            <person name="Jaros M."/>
            <person name="Krenek A."/>
            <person name="Repkova J."/>
        </authorList>
    </citation>
    <scope>NUCLEOTIDE SEQUENCE [LARGE SCALE GENOMIC DNA]</scope>
    <source>
        <strain evidence="7">cv. Tatra</strain>
        <tissue evidence="6">Young leaves</tissue>
    </source>
</reference>
<dbReference type="Pfam" id="PF01715">
    <property type="entry name" value="IPPT"/>
    <property type="match status" value="1"/>
</dbReference>
<evidence type="ECO:0000313" key="6">
    <source>
        <dbReference type="EMBL" id="PNX85327.1"/>
    </source>
</evidence>
<dbReference type="GO" id="GO:0009691">
    <property type="term" value="P:cytokinin biosynthetic process"/>
    <property type="evidence" value="ECO:0007669"/>
    <property type="project" value="UniProtKB-KW"/>
</dbReference>
<evidence type="ECO:0000256" key="2">
    <source>
        <dbReference type="ARBA" id="ARBA00022679"/>
    </source>
</evidence>
<evidence type="ECO:0000256" key="4">
    <source>
        <dbReference type="ARBA" id="ARBA00022741"/>
    </source>
</evidence>
<dbReference type="GO" id="GO:0006400">
    <property type="term" value="P:tRNA modification"/>
    <property type="evidence" value="ECO:0007669"/>
    <property type="project" value="TreeGrafter"/>
</dbReference>
<accession>A0A2K3M3F1</accession>
<dbReference type="PANTHER" id="PTHR11088">
    <property type="entry name" value="TRNA DIMETHYLALLYLTRANSFERASE"/>
    <property type="match status" value="1"/>
</dbReference>
<comment type="caution">
    <text evidence="6">The sequence shown here is derived from an EMBL/GenBank/DDBJ whole genome shotgun (WGS) entry which is preliminary data.</text>
</comment>
<evidence type="ECO:0000256" key="3">
    <source>
        <dbReference type="ARBA" id="ARBA00022712"/>
    </source>
</evidence>
<dbReference type="SUPFAM" id="SSF52540">
    <property type="entry name" value="P-loop containing nucleoside triphosphate hydrolases"/>
    <property type="match status" value="1"/>
</dbReference>
<dbReference type="Gene3D" id="3.40.50.300">
    <property type="entry name" value="P-loop containing nucleotide triphosphate hydrolases"/>
    <property type="match status" value="1"/>
</dbReference>
<dbReference type="InterPro" id="IPR039657">
    <property type="entry name" value="Dimethylallyltransferase"/>
</dbReference>
<evidence type="ECO:0000256" key="5">
    <source>
        <dbReference type="ARBA" id="ARBA00022840"/>
    </source>
</evidence>
<protein>
    <submittedName>
        <fullName evidence="6">tRNA dimethylallyltransferase 2-like protein</fullName>
    </submittedName>
</protein>
<proteinExistence type="inferred from homology"/>
<keyword evidence="4" id="KW-0547">Nucleotide-binding</keyword>
<keyword evidence="3" id="KW-0203">Cytokinin biosynthesis</keyword>
<dbReference type="GO" id="GO:0005524">
    <property type="term" value="F:ATP binding"/>
    <property type="evidence" value="ECO:0007669"/>
    <property type="project" value="UniProtKB-KW"/>
</dbReference>
<reference evidence="6 7" key="2">
    <citation type="journal article" date="2017" name="Front. Plant Sci.">
        <title>Gene Classification and Mining of Molecular Markers Useful in Red Clover (Trifolium pratense) Breeding.</title>
        <authorList>
            <person name="Istvanek J."/>
            <person name="Dluhosova J."/>
            <person name="Dluhos P."/>
            <person name="Patkova L."/>
            <person name="Nedelnik J."/>
            <person name="Repkova J."/>
        </authorList>
    </citation>
    <scope>NUCLEOTIDE SEQUENCE [LARGE SCALE GENOMIC DNA]</scope>
    <source>
        <strain evidence="7">cv. Tatra</strain>
        <tissue evidence="6">Young leaves</tissue>
    </source>
</reference>
<organism evidence="6 7">
    <name type="scientific">Trifolium pratense</name>
    <name type="common">Red clover</name>
    <dbReference type="NCBI Taxonomy" id="57577"/>
    <lineage>
        <taxon>Eukaryota</taxon>
        <taxon>Viridiplantae</taxon>
        <taxon>Streptophyta</taxon>
        <taxon>Embryophyta</taxon>
        <taxon>Tracheophyta</taxon>
        <taxon>Spermatophyta</taxon>
        <taxon>Magnoliopsida</taxon>
        <taxon>eudicotyledons</taxon>
        <taxon>Gunneridae</taxon>
        <taxon>Pentapetalae</taxon>
        <taxon>rosids</taxon>
        <taxon>fabids</taxon>
        <taxon>Fabales</taxon>
        <taxon>Fabaceae</taxon>
        <taxon>Papilionoideae</taxon>
        <taxon>50 kb inversion clade</taxon>
        <taxon>NPAAA clade</taxon>
        <taxon>Hologalegina</taxon>
        <taxon>IRL clade</taxon>
        <taxon>Trifolieae</taxon>
        <taxon>Trifolium</taxon>
    </lineage>
</organism>
<dbReference type="Proteomes" id="UP000236291">
    <property type="component" value="Unassembled WGS sequence"/>
</dbReference>
<sequence>MTTENTVTENPSHEQRPKVVVITGPTGSGKSKLAVDLASHFPIEVINADSMQVYSGLDILTNKLPFSEQNGVPHHLLGTVNPNFEFTAKAFRDSAIPFIYGYTA</sequence>
<dbReference type="STRING" id="57577.A0A2K3M3F1"/>
<gene>
    <name evidence="6" type="ORF">L195_g041395</name>
</gene>
<keyword evidence="5" id="KW-0067">ATP-binding</keyword>
<dbReference type="GO" id="GO:0052381">
    <property type="term" value="F:tRNA dimethylallyltransferase activity"/>
    <property type="evidence" value="ECO:0007669"/>
    <property type="project" value="TreeGrafter"/>
</dbReference>
<evidence type="ECO:0000313" key="7">
    <source>
        <dbReference type="Proteomes" id="UP000236291"/>
    </source>
</evidence>